<keyword evidence="1" id="KW-0732">Signal</keyword>
<evidence type="ECO:0008006" key="4">
    <source>
        <dbReference type="Google" id="ProtNLM"/>
    </source>
</evidence>
<dbReference type="PROSITE" id="PS51257">
    <property type="entry name" value="PROKAR_LIPOPROTEIN"/>
    <property type="match status" value="1"/>
</dbReference>
<dbReference type="Proteomes" id="UP000559010">
    <property type="component" value="Unassembled WGS sequence"/>
</dbReference>
<organism evidence="2 3">
    <name type="scientific">Marinigracilibium pacificum</name>
    <dbReference type="NCBI Taxonomy" id="2729599"/>
    <lineage>
        <taxon>Bacteria</taxon>
        <taxon>Pseudomonadati</taxon>
        <taxon>Bacteroidota</taxon>
        <taxon>Cytophagia</taxon>
        <taxon>Cytophagales</taxon>
        <taxon>Flammeovirgaceae</taxon>
        <taxon>Marinigracilibium</taxon>
    </lineage>
</organism>
<evidence type="ECO:0000313" key="2">
    <source>
        <dbReference type="EMBL" id="NMM47488.1"/>
    </source>
</evidence>
<dbReference type="AlphaFoldDB" id="A0A848IWE5"/>
<gene>
    <name evidence="2" type="ORF">HH304_03690</name>
</gene>
<feature type="signal peptide" evidence="1">
    <location>
        <begin position="1"/>
        <end position="21"/>
    </location>
</feature>
<comment type="caution">
    <text evidence="2">The sequence shown here is derived from an EMBL/GenBank/DDBJ whole genome shotgun (WGS) entry which is preliminary data.</text>
</comment>
<dbReference type="EMBL" id="JABBNU010000002">
    <property type="protein sequence ID" value="NMM47488.1"/>
    <property type="molecule type" value="Genomic_DNA"/>
</dbReference>
<keyword evidence="3" id="KW-1185">Reference proteome</keyword>
<feature type="chain" id="PRO_5033047873" description="Lipocalin-like protein" evidence="1">
    <location>
        <begin position="22"/>
        <end position="180"/>
    </location>
</feature>
<sequence>MNLFKSLSLFFVVLLVFSSCSEEENAPAIQEEEIEGNWTLSDMDYDSDAYMIFEGQTTKTADITGKITESNMVVSFSSEPNTATATGNYKMDLTIKPFIGESTTQNLTMESIDGFGSEWRIEGNKFYMKDPEGVESALEILKLTNSEFILKGEYNYEEADELFEELVIKTDVFFTIYFTK</sequence>
<reference evidence="2 3" key="1">
    <citation type="submission" date="2020-04" db="EMBL/GenBank/DDBJ databases">
        <title>Flammeovirgaceae bacterium KN852 isolated from deep sea.</title>
        <authorList>
            <person name="Zhang D.-C."/>
        </authorList>
    </citation>
    <scope>NUCLEOTIDE SEQUENCE [LARGE SCALE GENOMIC DNA]</scope>
    <source>
        <strain evidence="2 3">KN852</strain>
    </source>
</reference>
<protein>
    <recommendedName>
        <fullName evidence="4">Lipocalin-like protein</fullName>
    </recommendedName>
</protein>
<evidence type="ECO:0000256" key="1">
    <source>
        <dbReference type="SAM" id="SignalP"/>
    </source>
</evidence>
<name>A0A848IWE5_9BACT</name>
<evidence type="ECO:0000313" key="3">
    <source>
        <dbReference type="Proteomes" id="UP000559010"/>
    </source>
</evidence>
<dbReference type="RefSeq" id="WP_169678110.1">
    <property type="nucleotide sequence ID" value="NZ_JABBNU010000002.1"/>
</dbReference>
<accession>A0A848IWE5</accession>
<proteinExistence type="predicted"/>